<dbReference type="EMBL" id="QURH01000329">
    <property type="protein sequence ID" value="RFU39691.1"/>
    <property type="molecule type" value="Genomic_DNA"/>
</dbReference>
<dbReference type="Proteomes" id="UP000261811">
    <property type="component" value="Unassembled WGS sequence"/>
</dbReference>
<dbReference type="OrthoDB" id="3538210at2"/>
<accession>A0A372JI49</accession>
<proteinExistence type="predicted"/>
<name>A0A372JI49_9ACTN</name>
<evidence type="ECO:0000313" key="2">
    <source>
        <dbReference type="Proteomes" id="UP000261811"/>
    </source>
</evidence>
<keyword evidence="2" id="KW-1185">Reference proteome</keyword>
<organism evidence="1 2">
    <name type="scientific">Actinomadura logoneensis</name>
    <dbReference type="NCBI Taxonomy" id="2293572"/>
    <lineage>
        <taxon>Bacteria</taxon>
        <taxon>Bacillati</taxon>
        <taxon>Actinomycetota</taxon>
        <taxon>Actinomycetes</taxon>
        <taxon>Streptosporangiales</taxon>
        <taxon>Thermomonosporaceae</taxon>
        <taxon>Actinomadura</taxon>
    </lineage>
</organism>
<feature type="non-terminal residue" evidence="1">
    <location>
        <position position="66"/>
    </location>
</feature>
<evidence type="ECO:0000313" key="1">
    <source>
        <dbReference type="EMBL" id="RFU39691.1"/>
    </source>
</evidence>
<gene>
    <name evidence="1" type="ORF">DZF91_21140</name>
</gene>
<dbReference type="AlphaFoldDB" id="A0A372JI49"/>
<comment type="caution">
    <text evidence="1">The sequence shown here is derived from an EMBL/GenBank/DDBJ whole genome shotgun (WGS) entry which is preliminary data.</text>
</comment>
<reference evidence="1 2" key="1">
    <citation type="submission" date="2018-08" db="EMBL/GenBank/DDBJ databases">
        <title>Actinomadura jelena sp. nov., a novel Actinomycete isolated from soil in Chad.</title>
        <authorList>
            <person name="Shi L."/>
        </authorList>
    </citation>
    <scope>NUCLEOTIDE SEQUENCE [LARGE SCALE GENOMIC DNA]</scope>
    <source>
        <strain evidence="1 2">NEAU-G17</strain>
    </source>
</reference>
<protein>
    <submittedName>
        <fullName evidence="1">Uncharacterized protein</fullName>
    </submittedName>
</protein>
<sequence>MKNDQVNAVINALRPAVDELADAAYERRPDPSVLRDREVAVSAPARRPVRRTALGLGLGAVTAAAA</sequence>
<dbReference type="RefSeq" id="WP_147341239.1">
    <property type="nucleotide sequence ID" value="NZ_QURH01000329.1"/>
</dbReference>